<gene>
    <name evidence="7" type="ORF">IAC75_00290</name>
</gene>
<reference evidence="7" key="1">
    <citation type="submission" date="2020-10" db="EMBL/GenBank/DDBJ databases">
        <authorList>
            <person name="Gilroy R."/>
        </authorList>
    </citation>
    <scope>NUCLEOTIDE SEQUENCE</scope>
    <source>
        <strain evidence="7">10669</strain>
    </source>
</reference>
<accession>A0A9D1T0N0</accession>
<dbReference type="SUPFAM" id="SSF52540">
    <property type="entry name" value="P-loop containing nucleoside triphosphate hydrolases"/>
    <property type="match status" value="1"/>
</dbReference>
<name>A0A9D1T0N0_9BACT</name>
<comment type="caution">
    <text evidence="7">The sequence shown here is derived from an EMBL/GenBank/DDBJ whole genome shotgun (WGS) entry which is preliminary data.</text>
</comment>
<protein>
    <recommendedName>
        <fullName evidence="2">formate--tetrahydrofolate ligase</fullName>
        <ecNumber evidence="2">6.3.4.3</ecNumber>
    </recommendedName>
</protein>
<organism evidence="7 8">
    <name type="scientific">Candidatus Spyradosoma merdigallinarum</name>
    <dbReference type="NCBI Taxonomy" id="2840950"/>
    <lineage>
        <taxon>Bacteria</taxon>
        <taxon>Pseudomonadati</taxon>
        <taxon>Verrucomicrobiota</taxon>
        <taxon>Opitutia</taxon>
        <taxon>Opitutia incertae sedis</taxon>
        <taxon>Candidatus Spyradosoma</taxon>
    </lineage>
</organism>
<evidence type="ECO:0000256" key="1">
    <source>
        <dbReference type="ARBA" id="ARBA00004777"/>
    </source>
</evidence>
<evidence type="ECO:0000256" key="5">
    <source>
        <dbReference type="ARBA" id="ARBA00022741"/>
    </source>
</evidence>
<dbReference type="AlphaFoldDB" id="A0A9D1T0N0"/>
<dbReference type="GO" id="GO:0004329">
    <property type="term" value="F:formate-tetrahydrofolate ligase activity"/>
    <property type="evidence" value="ECO:0007669"/>
    <property type="project" value="UniProtKB-EC"/>
</dbReference>
<keyword evidence="4 7" id="KW-0436">Ligase</keyword>
<dbReference type="EMBL" id="DVOG01000012">
    <property type="protein sequence ID" value="HIV03579.1"/>
    <property type="molecule type" value="Genomic_DNA"/>
</dbReference>
<evidence type="ECO:0000313" key="7">
    <source>
        <dbReference type="EMBL" id="HIV03579.1"/>
    </source>
</evidence>
<dbReference type="Proteomes" id="UP000886812">
    <property type="component" value="Unassembled WGS sequence"/>
</dbReference>
<keyword evidence="5" id="KW-0547">Nucleotide-binding</keyword>
<dbReference type="Pfam" id="PF01268">
    <property type="entry name" value="FTHFS"/>
    <property type="match status" value="1"/>
</dbReference>
<proteinExistence type="predicted"/>
<dbReference type="FunFam" id="3.10.410.10:FF:000001">
    <property type="entry name" value="Putative formate--tetrahydrofolate ligase"/>
    <property type="match status" value="1"/>
</dbReference>
<keyword evidence="3" id="KW-0554">One-carbon metabolism</keyword>
<dbReference type="GO" id="GO:0006730">
    <property type="term" value="P:one-carbon metabolic process"/>
    <property type="evidence" value="ECO:0007669"/>
    <property type="project" value="UniProtKB-KW"/>
</dbReference>
<dbReference type="GO" id="GO:0005524">
    <property type="term" value="F:ATP binding"/>
    <property type="evidence" value="ECO:0007669"/>
    <property type="project" value="UniProtKB-KW"/>
</dbReference>
<sequence length="117" mass="12456">LSAEEKIRVIAREIYGADGVSLTPKARKKLELLERAGASRLMVCMAKTQNSISDDPAKLGRPKGFTVSVRDFELAAGAGFLVALTGDIMRMPALPRVPCAEKIDLDADGNIVGMLGV</sequence>
<comment type="pathway">
    <text evidence="1">One-carbon metabolism; tetrahydrofolate interconversion.</text>
</comment>
<keyword evidence="6" id="KW-0067">ATP-binding</keyword>
<feature type="non-terminal residue" evidence="7">
    <location>
        <position position="1"/>
    </location>
</feature>
<dbReference type="InterPro" id="IPR000559">
    <property type="entry name" value="Formate_THF_ligase"/>
</dbReference>
<evidence type="ECO:0000256" key="3">
    <source>
        <dbReference type="ARBA" id="ARBA00022563"/>
    </source>
</evidence>
<dbReference type="Gene3D" id="3.10.410.10">
    <property type="entry name" value="Formyltetrahydrofolate synthetase, domain 3"/>
    <property type="match status" value="1"/>
</dbReference>
<evidence type="ECO:0000313" key="8">
    <source>
        <dbReference type="Proteomes" id="UP000886812"/>
    </source>
</evidence>
<evidence type="ECO:0000256" key="6">
    <source>
        <dbReference type="ARBA" id="ARBA00022840"/>
    </source>
</evidence>
<reference evidence="7" key="2">
    <citation type="journal article" date="2021" name="PeerJ">
        <title>Extensive microbial diversity within the chicken gut microbiome revealed by metagenomics and culture.</title>
        <authorList>
            <person name="Gilroy R."/>
            <person name="Ravi A."/>
            <person name="Getino M."/>
            <person name="Pursley I."/>
            <person name="Horton D.L."/>
            <person name="Alikhan N.F."/>
            <person name="Baker D."/>
            <person name="Gharbi K."/>
            <person name="Hall N."/>
            <person name="Watson M."/>
            <person name="Adriaenssens E.M."/>
            <person name="Foster-Nyarko E."/>
            <person name="Jarju S."/>
            <person name="Secka A."/>
            <person name="Antonio M."/>
            <person name="Oren A."/>
            <person name="Chaudhuri R.R."/>
            <person name="La Ragione R."/>
            <person name="Hildebrand F."/>
            <person name="Pallen M.J."/>
        </authorList>
    </citation>
    <scope>NUCLEOTIDE SEQUENCE</scope>
    <source>
        <strain evidence="7">10669</strain>
    </source>
</reference>
<evidence type="ECO:0000256" key="4">
    <source>
        <dbReference type="ARBA" id="ARBA00022598"/>
    </source>
</evidence>
<dbReference type="InterPro" id="IPR027417">
    <property type="entry name" value="P-loop_NTPase"/>
</dbReference>
<dbReference type="EC" id="6.3.4.3" evidence="2"/>
<evidence type="ECO:0000256" key="2">
    <source>
        <dbReference type="ARBA" id="ARBA00012295"/>
    </source>
</evidence>